<dbReference type="AlphaFoldDB" id="A0A4Q7J238"/>
<feature type="domain" description="SsuA/THI5-like" evidence="2">
    <location>
        <begin position="46"/>
        <end position="251"/>
    </location>
</feature>
<feature type="chain" id="PRO_5020746368" evidence="1">
    <location>
        <begin position="25"/>
        <end position="334"/>
    </location>
</feature>
<accession>A0A4Q7J238</accession>
<dbReference type="PANTHER" id="PTHR30024">
    <property type="entry name" value="ALIPHATIC SULFONATES-BINDING PROTEIN-RELATED"/>
    <property type="match status" value="1"/>
</dbReference>
<dbReference type="Proteomes" id="UP000292003">
    <property type="component" value="Unassembled WGS sequence"/>
</dbReference>
<evidence type="ECO:0000313" key="3">
    <source>
        <dbReference type="EMBL" id="RZQ60808.1"/>
    </source>
</evidence>
<feature type="signal peptide" evidence="1">
    <location>
        <begin position="1"/>
        <end position="24"/>
    </location>
</feature>
<evidence type="ECO:0000313" key="4">
    <source>
        <dbReference type="Proteomes" id="UP000292003"/>
    </source>
</evidence>
<evidence type="ECO:0000256" key="1">
    <source>
        <dbReference type="SAM" id="SignalP"/>
    </source>
</evidence>
<dbReference type="Gene3D" id="3.40.190.10">
    <property type="entry name" value="Periplasmic binding protein-like II"/>
    <property type="match status" value="2"/>
</dbReference>
<protein>
    <submittedName>
        <fullName evidence="3">ABC transporter substrate-binding protein</fullName>
    </submittedName>
</protein>
<proteinExistence type="predicted"/>
<dbReference type="PROSITE" id="PS51257">
    <property type="entry name" value="PROKAR_LIPOPROTEIN"/>
    <property type="match status" value="1"/>
</dbReference>
<dbReference type="RefSeq" id="WP_130478381.1">
    <property type="nucleotide sequence ID" value="NZ_SFCC01000015.1"/>
</dbReference>
<evidence type="ECO:0000259" key="2">
    <source>
        <dbReference type="Pfam" id="PF09084"/>
    </source>
</evidence>
<dbReference type="Pfam" id="PF09084">
    <property type="entry name" value="NMT1"/>
    <property type="match status" value="1"/>
</dbReference>
<sequence length="334" mass="35731">MYRRWRIFASVVVLLVSGCASVVADPDDNVVTMTIAAPTVTDFDDYVAKAKGFYDARGVTVRRVQTGTAAQSVQLLATGEAEIGRGLANAIQARVRTSGQLDFVNVADPTVRPPYVMTSKGIRDFAALTGTSLGITSVTDQGTIVTMQMLQRRGVDPDGVQLLPTGGTASRLAAMNAGGIASTLLLPPVSFTAEQQGAVRMGYLPELLGEGYQFSFTGIVVRESWAKANRDRLVRYLAARDDALRWLNDPANAAEATAILARETKISPEKARQTYELLFRSTVDAFAPRIGVSLPAGEGVLSGLRLAGLLHDKDSRIEEFVDDSYAAGAREVTG</sequence>
<keyword evidence="1" id="KW-0732">Signal</keyword>
<dbReference type="EMBL" id="SFCC01000015">
    <property type="protein sequence ID" value="RZQ60808.1"/>
    <property type="molecule type" value="Genomic_DNA"/>
</dbReference>
<comment type="caution">
    <text evidence="3">The sequence shown here is derived from an EMBL/GenBank/DDBJ whole genome shotgun (WGS) entry which is preliminary data.</text>
</comment>
<reference evidence="3 4" key="1">
    <citation type="submission" date="2019-02" db="EMBL/GenBank/DDBJ databases">
        <title>Draft genome sequence of Amycolatopsis sp. 8-3EHSu isolated from roots of Suaeda maritima.</title>
        <authorList>
            <person name="Duangmal K."/>
            <person name="Chantavorakit T."/>
        </authorList>
    </citation>
    <scope>NUCLEOTIDE SEQUENCE [LARGE SCALE GENOMIC DNA]</scope>
    <source>
        <strain evidence="3 4">8-3EHSu</strain>
    </source>
</reference>
<organism evidence="3 4">
    <name type="scientific">Amycolatopsis suaedae</name>
    <dbReference type="NCBI Taxonomy" id="2510978"/>
    <lineage>
        <taxon>Bacteria</taxon>
        <taxon>Bacillati</taxon>
        <taxon>Actinomycetota</taxon>
        <taxon>Actinomycetes</taxon>
        <taxon>Pseudonocardiales</taxon>
        <taxon>Pseudonocardiaceae</taxon>
        <taxon>Amycolatopsis</taxon>
    </lineage>
</organism>
<dbReference type="PANTHER" id="PTHR30024:SF21">
    <property type="entry name" value="ABC TRANSPORTER SUBSTRATE-BINDING PROTEIN"/>
    <property type="match status" value="1"/>
</dbReference>
<dbReference type="OrthoDB" id="174578at2"/>
<name>A0A4Q7J238_9PSEU</name>
<gene>
    <name evidence="3" type="ORF">EWH70_27275</name>
</gene>
<dbReference type="InterPro" id="IPR015168">
    <property type="entry name" value="SsuA/THI5"/>
</dbReference>
<dbReference type="SUPFAM" id="SSF53850">
    <property type="entry name" value="Periplasmic binding protein-like II"/>
    <property type="match status" value="1"/>
</dbReference>
<keyword evidence="4" id="KW-1185">Reference proteome</keyword>